<reference evidence="2" key="1">
    <citation type="submission" date="2017-09" db="EMBL/GenBank/DDBJ databases">
        <title>Depth-based differentiation of microbial function through sediment-hosted aquifers and enrichment of novel symbionts in the deep terrestrial subsurface.</title>
        <authorList>
            <person name="Probst A.J."/>
            <person name="Ladd B."/>
            <person name="Jarett J.K."/>
            <person name="Geller-Mcgrath D.E."/>
            <person name="Sieber C.M.K."/>
            <person name="Emerson J.B."/>
            <person name="Anantharaman K."/>
            <person name="Thomas B.C."/>
            <person name="Malmstrom R."/>
            <person name="Stieglmeier M."/>
            <person name="Klingl A."/>
            <person name="Woyke T."/>
            <person name="Ryan C.M."/>
            <person name="Banfield J.F."/>
        </authorList>
    </citation>
    <scope>NUCLEOTIDE SEQUENCE [LARGE SCALE GENOMIC DNA]</scope>
</reference>
<organism evidence="1 2">
    <name type="scientific">Candidatus Collierbacteria bacterium CG10_big_fil_rev_8_21_14_0_10_43_36</name>
    <dbReference type="NCBI Taxonomy" id="1974534"/>
    <lineage>
        <taxon>Bacteria</taxon>
        <taxon>Candidatus Collieribacteriota</taxon>
    </lineage>
</organism>
<dbReference type="Proteomes" id="UP000230730">
    <property type="component" value="Unassembled WGS sequence"/>
</dbReference>
<name>A0A2H0VKB6_9BACT</name>
<dbReference type="EMBL" id="PFAE01000057">
    <property type="protein sequence ID" value="PIR99531.1"/>
    <property type="molecule type" value="Genomic_DNA"/>
</dbReference>
<sequence>MPMSLELAHIQQAYTRQEILAPFVQVFDQSALKFKQNLTITESLDVMFPEQKRQDKDILKAKEALGELAKEFTELELKEIVTDVDFIVESWLDDFERDLFKGKTMKELLHEKGGL</sequence>
<accession>A0A2H0VKB6</accession>
<evidence type="ECO:0000313" key="1">
    <source>
        <dbReference type="EMBL" id="PIR99531.1"/>
    </source>
</evidence>
<proteinExistence type="predicted"/>
<gene>
    <name evidence="1" type="ORF">COT86_03465</name>
</gene>
<comment type="caution">
    <text evidence="1">The sequence shown here is derived from an EMBL/GenBank/DDBJ whole genome shotgun (WGS) entry which is preliminary data.</text>
</comment>
<evidence type="ECO:0000313" key="2">
    <source>
        <dbReference type="Proteomes" id="UP000230730"/>
    </source>
</evidence>
<protein>
    <submittedName>
        <fullName evidence="1">Uncharacterized protein</fullName>
    </submittedName>
</protein>
<dbReference type="AlphaFoldDB" id="A0A2H0VKB6"/>